<evidence type="ECO:0000313" key="8">
    <source>
        <dbReference type="Proteomes" id="UP001596050"/>
    </source>
</evidence>
<name>A0ABW0L907_9BURK</name>
<evidence type="ECO:0000313" key="7">
    <source>
        <dbReference type="EMBL" id="MFC5461357.1"/>
    </source>
</evidence>
<keyword evidence="7" id="KW-0436">Ligase</keyword>
<feature type="domain" description="O-antigen ligase-related" evidence="6">
    <location>
        <begin position="231"/>
        <end position="376"/>
    </location>
</feature>
<gene>
    <name evidence="7" type="ORF">ACFPN5_16220</name>
</gene>
<feature type="transmembrane region" description="Helical" evidence="5">
    <location>
        <begin position="217"/>
        <end position="234"/>
    </location>
</feature>
<feature type="transmembrane region" description="Helical" evidence="5">
    <location>
        <begin position="394"/>
        <end position="414"/>
    </location>
</feature>
<protein>
    <submittedName>
        <fullName evidence="7">O-antigen ligase family protein</fullName>
    </submittedName>
</protein>
<evidence type="ECO:0000256" key="2">
    <source>
        <dbReference type="ARBA" id="ARBA00022692"/>
    </source>
</evidence>
<dbReference type="Proteomes" id="UP001596050">
    <property type="component" value="Unassembled WGS sequence"/>
</dbReference>
<dbReference type="RefSeq" id="WP_379784799.1">
    <property type="nucleotide sequence ID" value="NZ_JBHSMU010000015.1"/>
</dbReference>
<dbReference type="PANTHER" id="PTHR37422">
    <property type="entry name" value="TEICHURONIC ACID BIOSYNTHESIS PROTEIN TUAE"/>
    <property type="match status" value="1"/>
</dbReference>
<organism evidence="7 8">
    <name type="scientific">Massilia niabensis</name>
    <dbReference type="NCBI Taxonomy" id="544910"/>
    <lineage>
        <taxon>Bacteria</taxon>
        <taxon>Pseudomonadati</taxon>
        <taxon>Pseudomonadota</taxon>
        <taxon>Betaproteobacteria</taxon>
        <taxon>Burkholderiales</taxon>
        <taxon>Oxalobacteraceae</taxon>
        <taxon>Telluria group</taxon>
        <taxon>Massilia</taxon>
    </lineage>
</organism>
<evidence type="ECO:0000256" key="3">
    <source>
        <dbReference type="ARBA" id="ARBA00022989"/>
    </source>
</evidence>
<dbReference type="GO" id="GO:0016874">
    <property type="term" value="F:ligase activity"/>
    <property type="evidence" value="ECO:0007669"/>
    <property type="project" value="UniProtKB-KW"/>
</dbReference>
<sequence length="442" mass="47172">MSAILAAEQAARRRVQIRNNMQHPSPPSLGSTAAPVGGRIERIARQTLLLAAFSIPFSTALANLFAGLTLIAFVAALLGDRSLARALRTPAALLALALLALVLVGATWSVAPPDEVQDGMRKYAKLMVLPLALCLCWRAPALPARVLYASLGGCAVLATSLYLVWLDSMPTSSLGWWRVGDMSDPYAFRNHITIGILLSFAACASFLLATYAQGTRARLALLGVGVYFGAPILMGNGRTGYVGLFIGLFALYLLRGRVTFLRSALVAAAMSLLFAGVYMVSPNVKTRMDLLVTEVSQNDATTPNGLRISFMKTGVQAVAARPLLGYGTGSFSEVYAPEAQRIWGASPETARVRHQPHSEPLLLAVQLGVPGVALYFALLGAIGKAALARRDPMADALALLLAIFGLTSLFNSLLWDPTEAYWFLLLAGALYGHCIRQRATAQ</sequence>
<proteinExistence type="predicted"/>
<comment type="caution">
    <text evidence="7">The sequence shown here is derived from an EMBL/GenBank/DDBJ whole genome shotgun (WGS) entry which is preliminary data.</text>
</comment>
<feature type="transmembrane region" description="Helical" evidence="5">
    <location>
        <begin position="186"/>
        <end position="210"/>
    </location>
</feature>
<reference evidence="8" key="1">
    <citation type="journal article" date="2019" name="Int. J. Syst. Evol. Microbiol.">
        <title>The Global Catalogue of Microorganisms (GCM) 10K type strain sequencing project: providing services to taxonomists for standard genome sequencing and annotation.</title>
        <authorList>
            <consortium name="The Broad Institute Genomics Platform"/>
            <consortium name="The Broad Institute Genome Sequencing Center for Infectious Disease"/>
            <person name="Wu L."/>
            <person name="Ma J."/>
        </authorList>
    </citation>
    <scope>NUCLEOTIDE SEQUENCE [LARGE SCALE GENOMIC DNA]</scope>
    <source>
        <strain evidence="8">KACC 12649</strain>
    </source>
</reference>
<feature type="transmembrane region" description="Helical" evidence="5">
    <location>
        <begin position="361"/>
        <end position="382"/>
    </location>
</feature>
<dbReference type="PANTHER" id="PTHR37422:SF13">
    <property type="entry name" value="LIPOPOLYSACCHARIDE BIOSYNTHESIS PROTEIN PA4999-RELATED"/>
    <property type="match status" value="1"/>
</dbReference>
<feature type="transmembrane region" description="Helical" evidence="5">
    <location>
        <begin position="91"/>
        <end position="111"/>
    </location>
</feature>
<dbReference type="InterPro" id="IPR007016">
    <property type="entry name" value="O-antigen_ligase-rel_domated"/>
</dbReference>
<keyword evidence="2 5" id="KW-0812">Transmembrane</keyword>
<feature type="transmembrane region" description="Helical" evidence="5">
    <location>
        <begin position="146"/>
        <end position="166"/>
    </location>
</feature>
<accession>A0ABW0L907</accession>
<dbReference type="EMBL" id="JBHSMU010000015">
    <property type="protein sequence ID" value="MFC5461357.1"/>
    <property type="molecule type" value="Genomic_DNA"/>
</dbReference>
<evidence type="ECO:0000256" key="1">
    <source>
        <dbReference type="ARBA" id="ARBA00004141"/>
    </source>
</evidence>
<comment type="subcellular location">
    <subcellularLocation>
        <location evidence="1">Membrane</location>
        <topology evidence="1">Multi-pass membrane protein</topology>
    </subcellularLocation>
</comment>
<feature type="transmembrane region" description="Helical" evidence="5">
    <location>
        <begin position="55"/>
        <end position="79"/>
    </location>
</feature>
<keyword evidence="8" id="KW-1185">Reference proteome</keyword>
<evidence type="ECO:0000259" key="6">
    <source>
        <dbReference type="Pfam" id="PF04932"/>
    </source>
</evidence>
<evidence type="ECO:0000256" key="5">
    <source>
        <dbReference type="SAM" id="Phobius"/>
    </source>
</evidence>
<keyword evidence="4 5" id="KW-0472">Membrane</keyword>
<keyword evidence="3 5" id="KW-1133">Transmembrane helix</keyword>
<evidence type="ECO:0000256" key="4">
    <source>
        <dbReference type="ARBA" id="ARBA00023136"/>
    </source>
</evidence>
<dbReference type="Pfam" id="PF04932">
    <property type="entry name" value="Wzy_C"/>
    <property type="match status" value="1"/>
</dbReference>
<dbReference type="InterPro" id="IPR051533">
    <property type="entry name" value="WaaL-like"/>
</dbReference>
<feature type="transmembrane region" description="Helical" evidence="5">
    <location>
        <begin position="263"/>
        <end position="281"/>
    </location>
</feature>